<evidence type="ECO:0000313" key="3">
    <source>
        <dbReference type="Proteomes" id="UP001222275"/>
    </source>
</evidence>
<dbReference type="Proteomes" id="UP001222275">
    <property type="component" value="Chromosome"/>
</dbReference>
<keyword evidence="3" id="KW-1185">Reference proteome</keyword>
<name>A0ABY8CAD2_9GAMM</name>
<gene>
    <name evidence="2" type="primary">bamC</name>
    <name evidence="2" type="ORF">NR989_07015</name>
</gene>
<keyword evidence="1" id="KW-0732">Signal</keyword>
<protein>
    <submittedName>
        <fullName evidence="2">Outer membrane protein assembly factor BamC</fullName>
    </submittedName>
</protein>
<accession>A0ABY8CAD2</accession>
<sequence length="373" mass="42128">MRLYAKTFVLSTSVVALSLSGCSTISNMFGSDGSYRDSEGKLVKTLEMPPNLFNPAKPQTEISLALKKAEQDALAEQDKFDYIPNFKAKGLAIKSNLSERWLEIESTNSEQVWASLKRFYASTGFTVSEERKDIGVMKTDYLARTELVPLDDVGPITRMLNSWRPELADGVYDKYTSRVETDPVTGLVRVYINHSELYSPDANEAREIDRQWRIKPYNPVMEAQALYQAMVFFGSSSEKALAQLKITEQMVEVVEGEELEGLAFRSSMDKSWSYLQAMIYRASWSIDKVKASHNELWVQVPKTVKEDDSFMSSLAFWRDSGKKALPDLVKLKLTQSESDAEKVILTVAAPEGVVPLNESQRRYIFESLGLLTQ</sequence>
<feature type="signal peptide" evidence="1">
    <location>
        <begin position="1"/>
        <end position="18"/>
    </location>
</feature>
<feature type="chain" id="PRO_5045937202" evidence="1">
    <location>
        <begin position="19"/>
        <end position="373"/>
    </location>
</feature>
<dbReference type="EMBL" id="CP102381">
    <property type="protein sequence ID" value="WEJ61762.1"/>
    <property type="molecule type" value="Genomic_DNA"/>
</dbReference>
<organism evidence="2 3">
    <name type="scientific">Thiomicrorhabdus lithotrophica</name>
    <dbReference type="NCBI Taxonomy" id="2949997"/>
    <lineage>
        <taxon>Bacteria</taxon>
        <taxon>Pseudomonadati</taxon>
        <taxon>Pseudomonadota</taxon>
        <taxon>Gammaproteobacteria</taxon>
        <taxon>Thiotrichales</taxon>
        <taxon>Piscirickettsiaceae</taxon>
        <taxon>Thiomicrorhabdus</taxon>
    </lineage>
</organism>
<evidence type="ECO:0000256" key="1">
    <source>
        <dbReference type="SAM" id="SignalP"/>
    </source>
</evidence>
<evidence type="ECO:0000313" key="2">
    <source>
        <dbReference type="EMBL" id="WEJ61762.1"/>
    </source>
</evidence>
<dbReference type="PROSITE" id="PS51257">
    <property type="entry name" value="PROKAR_LIPOPROTEIN"/>
    <property type="match status" value="1"/>
</dbReference>
<reference evidence="2 3" key="1">
    <citation type="submission" date="2022-06" db="EMBL/GenBank/DDBJ databases">
        <title>Thiomicrohabdus sp. nov, an obligately chemolithoautotrophic, sulfur-oxidizing bacterium isolated from beach of Guanyin Mountain. Amoy.</title>
        <authorList>
            <person name="Zhu H."/>
        </authorList>
    </citation>
    <scope>NUCLEOTIDE SEQUENCE [LARGE SCALE GENOMIC DNA]</scope>
    <source>
        <strain evidence="2 3">XGS-01</strain>
    </source>
</reference>
<proteinExistence type="predicted"/>
<dbReference type="RefSeq" id="WP_275594021.1">
    <property type="nucleotide sequence ID" value="NZ_CP102381.1"/>
</dbReference>